<keyword evidence="3" id="KW-1185">Reference proteome</keyword>
<dbReference type="AlphaFoldDB" id="A0A1H6DVG8"/>
<dbReference type="InterPro" id="IPR007361">
    <property type="entry name" value="DUF427"/>
</dbReference>
<dbReference type="PANTHER" id="PTHR34310">
    <property type="entry name" value="DUF427 DOMAIN PROTEIN (AFU_ORTHOLOGUE AFUA_3G02220)"/>
    <property type="match status" value="1"/>
</dbReference>
<dbReference type="Pfam" id="PF04248">
    <property type="entry name" value="NTP_transf_9"/>
    <property type="match status" value="1"/>
</dbReference>
<dbReference type="RefSeq" id="WP_103889660.1">
    <property type="nucleotide sequence ID" value="NZ_FNVU01000020.1"/>
</dbReference>
<evidence type="ECO:0000313" key="2">
    <source>
        <dbReference type="EMBL" id="SEG89271.1"/>
    </source>
</evidence>
<reference evidence="2 3" key="1">
    <citation type="submission" date="2016-10" db="EMBL/GenBank/DDBJ databases">
        <authorList>
            <person name="de Groot N.N."/>
        </authorList>
    </citation>
    <scope>NUCLEOTIDE SEQUENCE [LARGE SCALE GENOMIC DNA]</scope>
    <source>
        <strain evidence="2 3">CGMCC 4.2023</strain>
    </source>
</reference>
<evidence type="ECO:0000259" key="1">
    <source>
        <dbReference type="Pfam" id="PF04248"/>
    </source>
</evidence>
<dbReference type="Proteomes" id="UP000236754">
    <property type="component" value="Unassembled WGS sequence"/>
</dbReference>
<accession>A0A1H6DVG8</accession>
<dbReference type="InterPro" id="IPR038694">
    <property type="entry name" value="DUF427_sf"/>
</dbReference>
<gene>
    <name evidence="2" type="ORF">SAMN05216223_12044</name>
</gene>
<dbReference type="EMBL" id="FNVU01000020">
    <property type="protein sequence ID" value="SEG89271.1"/>
    <property type="molecule type" value="Genomic_DNA"/>
</dbReference>
<organism evidence="2 3">
    <name type="scientific">Actinacidiphila yanglinensis</name>
    <dbReference type="NCBI Taxonomy" id="310779"/>
    <lineage>
        <taxon>Bacteria</taxon>
        <taxon>Bacillati</taxon>
        <taxon>Actinomycetota</taxon>
        <taxon>Actinomycetes</taxon>
        <taxon>Kitasatosporales</taxon>
        <taxon>Streptomycetaceae</taxon>
        <taxon>Actinacidiphila</taxon>
    </lineage>
</organism>
<name>A0A1H6DVG8_9ACTN</name>
<proteinExistence type="predicted"/>
<dbReference type="OrthoDB" id="285364at2"/>
<evidence type="ECO:0000313" key="3">
    <source>
        <dbReference type="Proteomes" id="UP000236754"/>
    </source>
</evidence>
<dbReference type="Gene3D" id="2.170.150.40">
    <property type="entry name" value="Domain of unknown function (DUF427)"/>
    <property type="match status" value="1"/>
</dbReference>
<dbReference type="PANTHER" id="PTHR34310:SF8">
    <property type="entry name" value="CONSERVED PROTEIN"/>
    <property type="match status" value="1"/>
</dbReference>
<protein>
    <submittedName>
        <fullName evidence="2">Uncharacterized conserved protein, DUF427 family</fullName>
    </submittedName>
</protein>
<feature type="domain" description="DUF427" evidence="1">
    <location>
        <begin position="23"/>
        <end position="115"/>
    </location>
</feature>
<sequence>MARPVKTPGPDHPISVVPTGARVVVRSGGKVVADTTAALTLQEMDYPAVQYIPLADVAADALRPTDSSTYCPYKGDASYYSLVGSDGTEIGDAVWTYTEPYDAVGAIAGHVAFYPQHVEVEVATA</sequence>